<feature type="transmembrane region" description="Helical" evidence="10">
    <location>
        <begin position="401"/>
        <end position="420"/>
    </location>
</feature>
<comment type="catalytic activity">
    <reaction evidence="8">
        <text>a di-trans,poly-cis-dolichal + NADP(+) = a di-trans,poly-cis-polyprenal + NADPH + H(+)</text>
        <dbReference type="Rhea" id="RHEA:80727"/>
        <dbReference type="Rhea" id="RHEA-COMP:19536"/>
        <dbReference type="Rhea" id="RHEA-COMP:19537"/>
        <dbReference type="ChEBI" id="CHEBI:15378"/>
        <dbReference type="ChEBI" id="CHEBI:57783"/>
        <dbReference type="ChEBI" id="CHEBI:58349"/>
        <dbReference type="ChEBI" id="CHEBI:231623"/>
        <dbReference type="ChEBI" id="CHEBI:231637"/>
        <dbReference type="EC" id="1.3.1.94"/>
    </reaction>
    <physiologicalReaction direction="right-to-left" evidence="8">
        <dbReference type="Rhea" id="RHEA:80729"/>
    </physiologicalReaction>
</comment>
<dbReference type="PROSITE" id="PS50244">
    <property type="entry name" value="S5A_REDUCTASE"/>
    <property type="match status" value="1"/>
</dbReference>
<dbReference type="GO" id="GO:0005783">
    <property type="term" value="C:endoplasmic reticulum"/>
    <property type="evidence" value="ECO:0007669"/>
    <property type="project" value="TreeGrafter"/>
</dbReference>
<dbReference type="PANTHER" id="PTHR14624:SF0">
    <property type="entry name" value="POLYPRENOL REDUCTASE"/>
    <property type="match status" value="1"/>
</dbReference>
<dbReference type="PROSITE" id="PS50011">
    <property type="entry name" value="PROTEIN_KINASE_DOM"/>
    <property type="match status" value="1"/>
</dbReference>
<feature type="transmembrane region" description="Helical" evidence="10">
    <location>
        <begin position="572"/>
        <end position="596"/>
    </location>
</feature>
<comment type="subcellular location">
    <subcellularLocation>
        <location evidence="1">Endomembrane system</location>
        <topology evidence="1">Multi-pass membrane protein</topology>
    </subcellularLocation>
</comment>
<evidence type="ECO:0000259" key="11">
    <source>
        <dbReference type="PROSITE" id="PS50011"/>
    </source>
</evidence>
<dbReference type="InterPro" id="IPR001104">
    <property type="entry name" value="3-oxo-5_a-steroid_4-DH_C"/>
</dbReference>
<dbReference type="Proteomes" id="UP000030758">
    <property type="component" value="Unassembled WGS sequence"/>
</dbReference>
<evidence type="ECO:0000256" key="9">
    <source>
        <dbReference type="SAM" id="Coils"/>
    </source>
</evidence>
<evidence type="ECO:0000313" key="12">
    <source>
        <dbReference type="EMBL" id="KFD69656.1"/>
    </source>
</evidence>
<dbReference type="Pfam" id="PF00069">
    <property type="entry name" value="Pkinase"/>
    <property type="match status" value="1"/>
</dbReference>
<evidence type="ECO:0000256" key="2">
    <source>
        <dbReference type="ARBA" id="ARBA00012522"/>
    </source>
</evidence>
<dbReference type="AlphaFoldDB" id="A0A085NJL0"/>
<keyword evidence="9" id="KW-0175">Coiled coil</keyword>
<evidence type="ECO:0000256" key="3">
    <source>
        <dbReference type="ARBA" id="ARBA00022692"/>
    </source>
</evidence>
<keyword evidence="3 10" id="KW-0812">Transmembrane</keyword>
<keyword evidence="4 10" id="KW-1133">Transmembrane helix</keyword>
<name>A0A085NJL0_9BILA</name>
<proteinExistence type="inferred from homology"/>
<sequence>MKILPNYHNSNTCKSLVLFKVGGCEEVRLVKCDQEKITVSLEMIIQLIEEYKKKHKRAKRNALALNNSLEKGSTGLKAHKKRRLRWWRYEIFHKSEKAKWEIIKGINRSSEQVIKIVSYKTEYVRASLWESQLLKTMNHENIVTFLGHKMFRAMHHFHYEFLSGGTLEWAVIKGLPVDMAIQYFKQLMSGIEYLHKRSITVRNLQLKHLLLSRNNVLKITNFTEACYFHDPKGQEIMQQGQSAPIEYMAPETFGGNEYRAESAEIFTCGIILFAMLTSEFPWEKAQPECSNYDSFGSTDVWYLSPFSLTPYKTRQLLSLILHKVPTCRATLEYIKNDVLLSDLPRNWKTMQAETPLKKKKHKKIQPTLRYRSSELRQFPPPYQFVLRCMLASVNLTWMESFWAMLSLAAVLLGVATNFYTDLFTSMAMMARWFTHFYIVATFTSELALTLSVLRLTGFVMHDAKPVIILQDVLSFLRQPVGTMETPTSTPSPRLNEATIVLCCFLFFAQALRRFFESAFLSVYSDTKMNIFHYLLGIVHYVMVPCSILIEGPSLTSPSIEESEASDIISNTYFVGALNKLTLMQWFGVALFVWASLKQHECFRILSAMRRGYSGDVLTHLHGVPQGGWFDYVACPHFFFEIIIYISIWVCQNLTWNTWSFVVIFVTVNQMIAASITREWYIRKFPEVYPTNRMALIPYIF</sequence>
<gene>
    <name evidence="12" type="ORF">M514_05488</name>
</gene>
<dbReference type="GO" id="GO:0004672">
    <property type="term" value="F:protein kinase activity"/>
    <property type="evidence" value="ECO:0007669"/>
    <property type="project" value="InterPro"/>
</dbReference>
<evidence type="ECO:0000256" key="4">
    <source>
        <dbReference type="ARBA" id="ARBA00022989"/>
    </source>
</evidence>
<dbReference type="GO" id="GO:0016095">
    <property type="term" value="P:polyprenol catabolic process"/>
    <property type="evidence" value="ECO:0007669"/>
    <property type="project" value="TreeGrafter"/>
</dbReference>
<feature type="coiled-coil region" evidence="9">
    <location>
        <begin position="41"/>
        <end position="68"/>
    </location>
</feature>
<dbReference type="GO" id="GO:0160198">
    <property type="term" value="F:polyprenal reductase activity"/>
    <property type="evidence" value="ECO:0007669"/>
    <property type="project" value="UniProtKB-EC"/>
</dbReference>
<evidence type="ECO:0000256" key="1">
    <source>
        <dbReference type="ARBA" id="ARBA00004127"/>
    </source>
</evidence>
<evidence type="ECO:0000256" key="7">
    <source>
        <dbReference type="ARBA" id="ARBA00047186"/>
    </source>
</evidence>
<keyword evidence="5 10" id="KW-0472">Membrane</keyword>
<reference evidence="12" key="1">
    <citation type="journal article" date="2014" name="Nat. Genet.">
        <title>Genome and transcriptome of the porcine whipworm Trichuris suis.</title>
        <authorList>
            <person name="Jex A.R."/>
            <person name="Nejsum P."/>
            <person name="Schwarz E.M."/>
            <person name="Hu L."/>
            <person name="Young N.D."/>
            <person name="Hall R.S."/>
            <person name="Korhonen P.K."/>
            <person name="Liao S."/>
            <person name="Thamsborg S."/>
            <person name="Xia J."/>
            <person name="Xu P."/>
            <person name="Wang S."/>
            <person name="Scheerlinck J.P."/>
            <person name="Hofmann A."/>
            <person name="Sternberg P.W."/>
            <person name="Wang J."/>
            <person name="Gasser R.B."/>
        </authorList>
    </citation>
    <scope>NUCLEOTIDE SEQUENCE [LARGE SCALE GENOMIC DNA]</scope>
    <source>
        <strain evidence="12">DCEP-RM93F</strain>
    </source>
</reference>
<protein>
    <recommendedName>
        <fullName evidence="7">Polyprenal reductase</fullName>
        <ecNumber evidence="2">1.3.1.94</ecNumber>
    </recommendedName>
</protein>
<dbReference type="GO" id="GO:0006488">
    <property type="term" value="P:dolichol-linked oligosaccharide biosynthetic process"/>
    <property type="evidence" value="ECO:0007669"/>
    <property type="project" value="InterPro"/>
</dbReference>
<dbReference type="Gene3D" id="1.10.510.10">
    <property type="entry name" value="Transferase(Phosphotransferase) domain 1"/>
    <property type="match status" value="1"/>
</dbReference>
<feature type="transmembrane region" description="Helical" evidence="10">
    <location>
        <begin position="494"/>
        <end position="511"/>
    </location>
</feature>
<dbReference type="GO" id="GO:0003865">
    <property type="term" value="F:3-oxo-5-alpha-steroid 4-dehydrogenase activity"/>
    <property type="evidence" value="ECO:0007669"/>
    <property type="project" value="TreeGrafter"/>
</dbReference>
<dbReference type="InterPro" id="IPR039698">
    <property type="entry name" value="Dfg10/SRD5A3"/>
</dbReference>
<feature type="transmembrane region" description="Helical" evidence="10">
    <location>
        <begin position="531"/>
        <end position="549"/>
    </location>
</feature>
<dbReference type="EMBL" id="KL367493">
    <property type="protein sequence ID" value="KFD69656.1"/>
    <property type="molecule type" value="Genomic_DNA"/>
</dbReference>
<feature type="transmembrane region" description="Helical" evidence="10">
    <location>
        <begin position="432"/>
        <end position="453"/>
    </location>
</feature>
<dbReference type="Pfam" id="PF02544">
    <property type="entry name" value="Steroid_dh"/>
    <property type="match status" value="1"/>
</dbReference>
<evidence type="ECO:0000256" key="10">
    <source>
        <dbReference type="SAM" id="Phobius"/>
    </source>
</evidence>
<feature type="transmembrane region" description="Helical" evidence="10">
    <location>
        <begin position="628"/>
        <end position="649"/>
    </location>
</feature>
<evidence type="ECO:0000256" key="5">
    <source>
        <dbReference type="ARBA" id="ARBA00023136"/>
    </source>
</evidence>
<organism evidence="12">
    <name type="scientific">Trichuris suis</name>
    <name type="common">pig whipworm</name>
    <dbReference type="NCBI Taxonomy" id="68888"/>
    <lineage>
        <taxon>Eukaryota</taxon>
        <taxon>Metazoa</taxon>
        <taxon>Ecdysozoa</taxon>
        <taxon>Nematoda</taxon>
        <taxon>Enoplea</taxon>
        <taxon>Dorylaimia</taxon>
        <taxon>Trichinellida</taxon>
        <taxon>Trichuridae</taxon>
        <taxon>Trichuris</taxon>
    </lineage>
</organism>
<dbReference type="InterPro" id="IPR000719">
    <property type="entry name" value="Prot_kinase_dom"/>
</dbReference>
<dbReference type="InterPro" id="IPR011009">
    <property type="entry name" value="Kinase-like_dom_sf"/>
</dbReference>
<feature type="transmembrane region" description="Helical" evidence="10">
    <location>
        <begin position="655"/>
        <end position="675"/>
    </location>
</feature>
<dbReference type="EC" id="1.3.1.94" evidence="2"/>
<evidence type="ECO:0000256" key="8">
    <source>
        <dbReference type="ARBA" id="ARBA00049427"/>
    </source>
</evidence>
<evidence type="ECO:0000256" key="6">
    <source>
        <dbReference type="ARBA" id="ARBA00046320"/>
    </source>
</evidence>
<feature type="domain" description="Protein kinase" evidence="11">
    <location>
        <begin position="63"/>
        <end position="340"/>
    </location>
</feature>
<dbReference type="GO" id="GO:0005524">
    <property type="term" value="F:ATP binding"/>
    <property type="evidence" value="ECO:0007669"/>
    <property type="project" value="InterPro"/>
</dbReference>
<dbReference type="PANTHER" id="PTHR14624">
    <property type="entry name" value="DFG10 PROTEIN"/>
    <property type="match status" value="1"/>
</dbReference>
<accession>A0A085NJL0</accession>
<dbReference type="SUPFAM" id="SSF56112">
    <property type="entry name" value="Protein kinase-like (PK-like)"/>
    <property type="match status" value="1"/>
</dbReference>
<comment type="similarity">
    <text evidence="6">Belongs to the steroid 5-alpha reductase family. Polyprenal reductase subfamily.</text>
</comment>